<keyword evidence="5" id="KW-1185">Reference proteome</keyword>
<feature type="chain" id="PRO_5045085475" evidence="2">
    <location>
        <begin position="22"/>
        <end position="586"/>
    </location>
</feature>
<comment type="caution">
    <text evidence="4">The sequence shown here is derived from an EMBL/GenBank/DDBJ whole genome shotgun (WGS) entry which is preliminary data.</text>
</comment>
<dbReference type="Pfam" id="PF00496">
    <property type="entry name" value="SBP_bac_5"/>
    <property type="match status" value="1"/>
</dbReference>
<dbReference type="Gene3D" id="3.40.190.10">
    <property type="entry name" value="Periplasmic binding protein-like II"/>
    <property type="match status" value="1"/>
</dbReference>
<dbReference type="PANTHER" id="PTHR30290:SF83">
    <property type="entry name" value="ABC TRANSPORTER SUBSTRATE-BINDING PROTEIN"/>
    <property type="match status" value="1"/>
</dbReference>
<accession>A0ABP4RFD8</accession>
<keyword evidence="2" id="KW-0732">Signal</keyword>
<feature type="region of interest" description="Disordered" evidence="1">
    <location>
        <begin position="22"/>
        <end position="58"/>
    </location>
</feature>
<dbReference type="InterPro" id="IPR039424">
    <property type="entry name" value="SBP_5"/>
</dbReference>
<dbReference type="Gene3D" id="3.10.105.10">
    <property type="entry name" value="Dipeptide-binding Protein, Domain 3"/>
    <property type="match status" value="1"/>
</dbReference>
<dbReference type="RefSeq" id="WP_344112542.1">
    <property type="nucleotide sequence ID" value="NZ_BAAANE010000006.1"/>
</dbReference>
<dbReference type="PANTHER" id="PTHR30290">
    <property type="entry name" value="PERIPLASMIC BINDING COMPONENT OF ABC TRANSPORTER"/>
    <property type="match status" value="1"/>
</dbReference>
<evidence type="ECO:0000313" key="4">
    <source>
        <dbReference type="EMBL" id="GAA1641585.1"/>
    </source>
</evidence>
<evidence type="ECO:0000256" key="1">
    <source>
        <dbReference type="SAM" id="MobiDB-lite"/>
    </source>
</evidence>
<dbReference type="PROSITE" id="PS51257">
    <property type="entry name" value="PROKAR_LIPOPROTEIN"/>
    <property type="match status" value="1"/>
</dbReference>
<organism evidence="4 5">
    <name type="scientific">Kribbella alba</name>
    <dbReference type="NCBI Taxonomy" id="190197"/>
    <lineage>
        <taxon>Bacteria</taxon>
        <taxon>Bacillati</taxon>
        <taxon>Actinomycetota</taxon>
        <taxon>Actinomycetes</taxon>
        <taxon>Propionibacteriales</taxon>
        <taxon>Kribbellaceae</taxon>
        <taxon>Kribbella</taxon>
    </lineage>
</organism>
<feature type="signal peptide" evidence="2">
    <location>
        <begin position="1"/>
        <end position="21"/>
    </location>
</feature>
<dbReference type="InterPro" id="IPR000914">
    <property type="entry name" value="SBP_5_dom"/>
</dbReference>
<dbReference type="InterPro" id="IPR030678">
    <property type="entry name" value="Peptide/Ni-bd"/>
</dbReference>
<dbReference type="EMBL" id="BAAANE010000006">
    <property type="protein sequence ID" value="GAA1641585.1"/>
    <property type="molecule type" value="Genomic_DNA"/>
</dbReference>
<dbReference type="Proteomes" id="UP001501319">
    <property type="component" value="Unassembled WGS sequence"/>
</dbReference>
<proteinExistence type="predicted"/>
<name>A0ABP4RFD8_9ACTN</name>
<evidence type="ECO:0000313" key="5">
    <source>
        <dbReference type="Proteomes" id="UP001501319"/>
    </source>
</evidence>
<reference evidence="5" key="1">
    <citation type="journal article" date="2019" name="Int. J. Syst. Evol. Microbiol.">
        <title>The Global Catalogue of Microorganisms (GCM) 10K type strain sequencing project: providing services to taxonomists for standard genome sequencing and annotation.</title>
        <authorList>
            <consortium name="The Broad Institute Genomics Platform"/>
            <consortium name="The Broad Institute Genome Sequencing Center for Infectious Disease"/>
            <person name="Wu L."/>
            <person name="Ma J."/>
        </authorList>
    </citation>
    <scope>NUCLEOTIDE SEQUENCE [LARGE SCALE GENOMIC DNA]</scope>
    <source>
        <strain evidence="5">JCM 14306</strain>
    </source>
</reference>
<feature type="compositionally biased region" description="Low complexity" evidence="1">
    <location>
        <begin position="22"/>
        <end position="34"/>
    </location>
</feature>
<sequence length="586" mass="63653">MQWKRITAVAATVMLAVAACGSPSSNSGSNGGSNVQPGETQVKATDPTAVGPAPAIDGSKNGGTVTVLSDVTPDTFDPTNIYYVDGNQIGKLMYRALTQYKLDPKSGKPTLVPDLAADLGTKSADGLTWTFKLKTGIKYDDGTPVKAEDYAYAIKRSFAHDLYDAGPTYQIQFFKDGEKYKGPYGAGGDNYSGVETPDDSTLVIHLAKKFDDMPFYAAFPLFAPIPKARDTKKNYEQRPATTGPYKVASYTPGTELKLVKNTNWDPKTDPVRYQFVDGWDFKFSQDLIKVQRQVLASSGPDANALNYTNLDVSLLPEVKDQAQLVKGPGPCTITLPMDTRRIPLEVRKLVAQAYPYDGWRKVAGLNPNDDPPASTILPQAVPGHEDYKLPGLTGTGPGAQDDAVAADVKAKLKALGKEGFELSQYYSIDDKISTQVNALRKQVFEKAGFKYKSIGVPKAKIRTFTGDQNAPVNLGKTPAGWCSDWPSQSSWFPVLFKSDAVALGNSIGQLGDPKLDTEIDRVNALDPEGQVKEAGKLDKMILEQYLPLLPLYYSASNFPIGKNLGHVVNDMTQGMPEFTSIYLKQP</sequence>
<dbReference type="PIRSF" id="PIRSF002741">
    <property type="entry name" value="MppA"/>
    <property type="match status" value="1"/>
</dbReference>
<gene>
    <name evidence="4" type="ORF">GCM10009744_34390</name>
</gene>
<feature type="domain" description="Solute-binding protein family 5" evidence="3">
    <location>
        <begin position="110"/>
        <end position="498"/>
    </location>
</feature>
<evidence type="ECO:0000256" key="2">
    <source>
        <dbReference type="SAM" id="SignalP"/>
    </source>
</evidence>
<evidence type="ECO:0000259" key="3">
    <source>
        <dbReference type="Pfam" id="PF00496"/>
    </source>
</evidence>
<dbReference type="SUPFAM" id="SSF53850">
    <property type="entry name" value="Periplasmic binding protein-like II"/>
    <property type="match status" value="1"/>
</dbReference>
<protein>
    <submittedName>
        <fullName evidence="4">ABC transporter substrate-binding protein</fullName>
    </submittedName>
</protein>